<name>A0ACC1YAQ9_MELAZ</name>
<comment type="caution">
    <text evidence="1">The sequence shown here is derived from an EMBL/GenBank/DDBJ whole genome shotgun (WGS) entry which is preliminary data.</text>
</comment>
<proteinExistence type="predicted"/>
<accession>A0ACC1YAQ9</accession>
<dbReference type="Proteomes" id="UP001164539">
    <property type="component" value="Chromosome 4"/>
</dbReference>
<evidence type="ECO:0000313" key="2">
    <source>
        <dbReference type="Proteomes" id="UP001164539"/>
    </source>
</evidence>
<sequence length="374" mass="41074">MAKEPQIGGAVAGVNIINEDYQPLSDWKEEPERNILLVHLPDFSKEQIRITCVRSTRIVRVIGERQLPHNKGSRCNRAFQIPQNCKIDKIHAKWQEGTLIITFPKETITQPLARKEEPKAAQEAPKAAFEPKSPKDIHLIAASPKATAEPKSSKDYQQAADKEAKYSKDRQAAPGKAAATSVYEKQSEVKKDASATATSSIDGEKKTARQSIDALSAEKSEKEAKLQKDTDRQEASTFPKAASTTTTSMKQKDKGSSLVTKAETIDQMTEKERREAIENTATESKKPEHVKERTAQVKESAFPKTSGKEEKSVGEEKQKEKKSITAAAAMKALKGLSMEQNEDKQLLINVGVAALLLVALGAYVSYSIGSKSKV</sequence>
<organism evidence="1 2">
    <name type="scientific">Melia azedarach</name>
    <name type="common">Chinaberry tree</name>
    <dbReference type="NCBI Taxonomy" id="155640"/>
    <lineage>
        <taxon>Eukaryota</taxon>
        <taxon>Viridiplantae</taxon>
        <taxon>Streptophyta</taxon>
        <taxon>Embryophyta</taxon>
        <taxon>Tracheophyta</taxon>
        <taxon>Spermatophyta</taxon>
        <taxon>Magnoliopsida</taxon>
        <taxon>eudicotyledons</taxon>
        <taxon>Gunneridae</taxon>
        <taxon>Pentapetalae</taxon>
        <taxon>rosids</taxon>
        <taxon>malvids</taxon>
        <taxon>Sapindales</taxon>
        <taxon>Meliaceae</taxon>
        <taxon>Melia</taxon>
    </lineage>
</organism>
<gene>
    <name evidence="1" type="ORF">OWV82_008330</name>
</gene>
<evidence type="ECO:0000313" key="1">
    <source>
        <dbReference type="EMBL" id="KAJ4720513.1"/>
    </source>
</evidence>
<reference evidence="1 2" key="1">
    <citation type="journal article" date="2023" name="Science">
        <title>Complex scaffold remodeling in plant triterpene biosynthesis.</title>
        <authorList>
            <person name="De La Pena R."/>
            <person name="Hodgson H."/>
            <person name="Liu J.C."/>
            <person name="Stephenson M.J."/>
            <person name="Martin A.C."/>
            <person name="Owen C."/>
            <person name="Harkess A."/>
            <person name="Leebens-Mack J."/>
            <person name="Jimenez L.E."/>
            <person name="Osbourn A."/>
            <person name="Sattely E.S."/>
        </authorList>
    </citation>
    <scope>NUCLEOTIDE SEQUENCE [LARGE SCALE GENOMIC DNA]</scope>
    <source>
        <strain evidence="2">cv. JPN11</strain>
        <tissue evidence="1">Leaf</tissue>
    </source>
</reference>
<protein>
    <submittedName>
        <fullName evidence="1">Inactive protein RESTRICTED TEV MOVEMENT 2-like</fullName>
    </submittedName>
</protein>
<dbReference type="EMBL" id="CM051397">
    <property type="protein sequence ID" value="KAJ4720513.1"/>
    <property type="molecule type" value="Genomic_DNA"/>
</dbReference>
<keyword evidence="2" id="KW-1185">Reference proteome</keyword>